<dbReference type="InterPro" id="IPR029058">
    <property type="entry name" value="AB_hydrolase_fold"/>
</dbReference>
<reference evidence="7" key="2">
    <citation type="submission" date="2023-06" db="EMBL/GenBank/DDBJ databases">
        <authorList>
            <consortium name="Lawrence Berkeley National Laboratory"/>
            <person name="Haridas S."/>
            <person name="Hensen N."/>
            <person name="Bonometti L."/>
            <person name="Westerberg I."/>
            <person name="Brannstrom I.O."/>
            <person name="Guillou S."/>
            <person name="Cros-Aarteil S."/>
            <person name="Calhoun S."/>
            <person name="Kuo A."/>
            <person name="Mondo S."/>
            <person name="Pangilinan J."/>
            <person name="Riley R."/>
            <person name="Labutti K."/>
            <person name="Andreopoulos B."/>
            <person name="Lipzen A."/>
            <person name="Chen C."/>
            <person name="Yanf M."/>
            <person name="Daum C."/>
            <person name="Ng V."/>
            <person name="Clum A."/>
            <person name="Steindorff A."/>
            <person name="Ohm R."/>
            <person name="Martin F."/>
            <person name="Silar P."/>
            <person name="Natvig D."/>
            <person name="Lalanne C."/>
            <person name="Gautier V."/>
            <person name="Ament-Velasquez S.L."/>
            <person name="Kruys A."/>
            <person name="Hutchinson M.I."/>
            <person name="Powell A.J."/>
            <person name="Barry K."/>
            <person name="Miller A.N."/>
            <person name="Grigoriev I.V."/>
            <person name="Debuchy R."/>
            <person name="Gladieux P."/>
            <person name="Thoren M.H."/>
            <person name="Johannesson H."/>
        </authorList>
    </citation>
    <scope>NUCLEOTIDE SEQUENCE</scope>
    <source>
        <strain evidence="7">CBS 958.72</strain>
    </source>
</reference>
<evidence type="ECO:0008006" key="9">
    <source>
        <dbReference type="Google" id="ProtNLM"/>
    </source>
</evidence>
<evidence type="ECO:0000256" key="3">
    <source>
        <dbReference type="ARBA" id="ARBA00004370"/>
    </source>
</evidence>
<evidence type="ECO:0000256" key="1">
    <source>
        <dbReference type="ARBA" id="ARBA00004173"/>
    </source>
</evidence>
<evidence type="ECO:0000256" key="4">
    <source>
        <dbReference type="ARBA" id="ARBA00022824"/>
    </source>
</evidence>
<keyword evidence="6" id="KW-0472">Membrane</keyword>
<dbReference type="InterPro" id="IPR052374">
    <property type="entry name" value="SERAC1"/>
</dbReference>
<protein>
    <recommendedName>
        <fullName evidence="9">DUF676 domain-containing protein</fullName>
    </recommendedName>
</protein>
<dbReference type="SUPFAM" id="SSF53474">
    <property type="entry name" value="alpha/beta-Hydrolases"/>
    <property type="match status" value="1"/>
</dbReference>
<dbReference type="PANTHER" id="PTHR48182:SF2">
    <property type="entry name" value="PROTEIN SERAC1"/>
    <property type="match status" value="1"/>
</dbReference>
<evidence type="ECO:0000256" key="5">
    <source>
        <dbReference type="ARBA" id="ARBA00023128"/>
    </source>
</evidence>
<dbReference type="PANTHER" id="PTHR48182">
    <property type="entry name" value="PROTEIN SERAC1"/>
    <property type="match status" value="1"/>
</dbReference>
<gene>
    <name evidence="7" type="ORF">B0T24DRAFT_511186</name>
</gene>
<keyword evidence="8" id="KW-1185">Reference proteome</keyword>
<dbReference type="EMBL" id="JAULSN010000003">
    <property type="protein sequence ID" value="KAK3377154.1"/>
    <property type="molecule type" value="Genomic_DNA"/>
</dbReference>
<keyword evidence="5" id="KW-0496">Mitochondrion</keyword>
<dbReference type="GO" id="GO:0005739">
    <property type="term" value="C:mitochondrion"/>
    <property type="evidence" value="ECO:0007669"/>
    <property type="project" value="UniProtKB-SubCell"/>
</dbReference>
<name>A0AAE0KI80_9PEZI</name>
<dbReference type="Gene3D" id="3.40.50.1820">
    <property type="entry name" value="alpha/beta hydrolase"/>
    <property type="match status" value="1"/>
</dbReference>
<feature type="non-terminal residue" evidence="7">
    <location>
        <position position="1"/>
    </location>
</feature>
<feature type="non-terminal residue" evidence="7">
    <location>
        <position position="258"/>
    </location>
</feature>
<keyword evidence="4" id="KW-0256">Endoplasmic reticulum</keyword>
<sequence length="258" mass="28957">GNCSIVFIHGLTGDRERTWRAEEASSPWPQILLPSIIPNARILTFGYDAYVADWRRVVSESRISNYAWKLLTELSKFRQNDQKASLQKEQPIIFVCHGLGGLVCEDALVKSNERCEPHLSSIFRSTLGIAFFGTPHRGAGLARWAELLAKSIGRIKQTNHHILEVLKSDSDTLARIQDSFHAIVKTRNTKGLPPIELTCFYEELPLPGIGLVVPQHSAILPGFISIGIHNNHKDMTKLRSLEDPGFTALCGELKRWLR</sequence>
<dbReference type="Proteomes" id="UP001287356">
    <property type="component" value="Unassembled WGS sequence"/>
</dbReference>
<dbReference type="GO" id="GO:0005783">
    <property type="term" value="C:endoplasmic reticulum"/>
    <property type="evidence" value="ECO:0007669"/>
    <property type="project" value="UniProtKB-SubCell"/>
</dbReference>
<accession>A0AAE0KI80</accession>
<dbReference type="GO" id="GO:0016020">
    <property type="term" value="C:membrane"/>
    <property type="evidence" value="ECO:0007669"/>
    <property type="project" value="UniProtKB-SubCell"/>
</dbReference>
<organism evidence="7 8">
    <name type="scientific">Lasiosphaeria ovina</name>
    <dbReference type="NCBI Taxonomy" id="92902"/>
    <lineage>
        <taxon>Eukaryota</taxon>
        <taxon>Fungi</taxon>
        <taxon>Dikarya</taxon>
        <taxon>Ascomycota</taxon>
        <taxon>Pezizomycotina</taxon>
        <taxon>Sordariomycetes</taxon>
        <taxon>Sordariomycetidae</taxon>
        <taxon>Sordariales</taxon>
        <taxon>Lasiosphaeriaceae</taxon>
        <taxon>Lasiosphaeria</taxon>
    </lineage>
</organism>
<evidence type="ECO:0000313" key="7">
    <source>
        <dbReference type="EMBL" id="KAK3377154.1"/>
    </source>
</evidence>
<evidence type="ECO:0000256" key="2">
    <source>
        <dbReference type="ARBA" id="ARBA00004240"/>
    </source>
</evidence>
<comment type="subcellular location">
    <subcellularLocation>
        <location evidence="2">Endoplasmic reticulum</location>
    </subcellularLocation>
    <subcellularLocation>
        <location evidence="3">Membrane</location>
    </subcellularLocation>
    <subcellularLocation>
        <location evidence="1">Mitochondrion</location>
    </subcellularLocation>
</comment>
<evidence type="ECO:0000313" key="8">
    <source>
        <dbReference type="Proteomes" id="UP001287356"/>
    </source>
</evidence>
<evidence type="ECO:0000256" key="6">
    <source>
        <dbReference type="ARBA" id="ARBA00023136"/>
    </source>
</evidence>
<comment type="caution">
    <text evidence="7">The sequence shown here is derived from an EMBL/GenBank/DDBJ whole genome shotgun (WGS) entry which is preliminary data.</text>
</comment>
<dbReference type="AlphaFoldDB" id="A0AAE0KI80"/>
<reference evidence="7" key="1">
    <citation type="journal article" date="2023" name="Mol. Phylogenet. Evol.">
        <title>Genome-scale phylogeny and comparative genomics of the fungal order Sordariales.</title>
        <authorList>
            <person name="Hensen N."/>
            <person name="Bonometti L."/>
            <person name="Westerberg I."/>
            <person name="Brannstrom I.O."/>
            <person name="Guillou S."/>
            <person name="Cros-Aarteil S."/>
            <person name="Calhoun S."/>
            <person name="Haridas S."/>
            <person name="Kuo A."/>
            <person name="Mondo S."/>
            <person name="Pangilinan J."/>
            <person name="Riley R."/>
            <person name="LaButti K."/>
            <person name="Andreopoulos B."/>
            <person name="Lipzen A."/>
            <person name="Chen C."/>
            <person name="Yan M."/>
            <person name="Daum C."/>
            <person name="Ng V."/>
            <person name="Clum A."/>
            <person name="Steindorff A."/>
            <person name="Ohm R.A."/>
            <person name="Martin F."/>
            <person name="Silar P."/>
            <person name="Natvig D.O."/>
            <person name="Lalanne C."/>
            <person name="Gautier V."/>
            <person name="Ament-Velasquez S.L."/>
            <person name="Kruys A."/>
            <person name="Hutchinson M.I."/>
            <person name="Powell A.J."/>
            <person name="Barry K."/>
            <person name="Miller A.N."/>
            <person name="Grigoriev I.V."/>
            <person name="Debuchy R."/>
            <person name="Gladieux P."/>
            <person name="Hiltunen Thoren M."/>
            <person name="Johannesson H."/>
        </authorList>
    </citation>
    <scope>NUCLEOTIDE SEQUENCE</scope>
    <source>
        <strain evidence="7">CBS 958.72</strain>
    </source>
</reference>
<proteinExistence type="predicted"/>